<comment type="caution">
    <text evidence="1">The sequence shown here is derived from an EMBL/GenBank/DDBJ whole genome shotgun (WGS) entry which is preliminary data.</text>
</comment>
<dbReference type="EMBL" id="JBHTKB010000002">
    <property type="protein sequence ID" value="MFD0914341.1"/>
    <property type="molecule type" value="Genomic_DNA"/>
</dbReference>
<dbReference type="Proteomes" id="UP001597128">
    <property type="component" value="Unassembled WGS sequence"/>
</dbReference>
<name>A0ABW3F7C8_9PROT</name>
<dbReference type="RefSeq" id="WP_379057978.1">
    <property type="nucleotide sequence ID" value="NZ_JBHTKB010000002.1"/>
</dbReference>
<gene>
    <name evidence="1" type="ORF">ACFQ1Z_12335</name>
</gene>
<keyword evidence="2" id="KW-1185">Reference proteome</keyword>
<evidence type="ECO:0000313" key="2">
    <source>
        <dbReference type="Proteomes" id="UP001597128"/>
    </source>
</evidence>
<sequence length="95" mass="10691">MAEVIVATIEVTETSPNSFSVTVHGSQVTTHQVSVKPDYARQLLTTPHTINDLVAASFDFLLDRESNSSILRSFDLSVIERYFPEYPKAISRYLK</sequence>
<reference evidence="2" key="1">
    <citation type="journal article" date="2019" name="Int. J. Syst. Evol. Microbiol.">
        <title>The Global Catalogue of Microorganisms (GCM) 10K type strain sequencing project: providing services to taxonomists for standard genome sequencing and annotation.</title>
        <authorList>
            <consortium name="The Broad Institute Genomics Platform"/>
            <consortium name="The Broad Institute Genome Sequencing Center for Infectious Disease"/>
            <person name="Wu L."/>
            <person name="Ma J."/>
        </authorList>
    </citation>
    <scope>NUCLEOTIDE SEQUENCE [LARGE SCALE GENOMIC DNA]</scope>
    <source>
        <strain evidence="2">CCUG 58412</strain>
    </source>
</reference>
<accession>A0ABW3F7C8</accession>
<organism evidence="1 2">
    <name type="scientific">Methylophilus luteus</name>
    <dbReference type="NCBI Taxonomy" id="640108"/>
    <lineage>
        <taxon>Bacteria</taxon>
        <taxon>Pseudomonadati</taxon>
        <taxon>Pseudomonadota</taxon>
        <taxon>Betaproteobacteria</taxon>
        <taxon>Nitrosomonadales</taxon>
        <taxon>Methylophilaceae</taxon>
        <taxon>Methylophilus</taxon>
    </lineage>
</organism>
<proteinExistence type="predicted"/>
<evidence type="ECO:0008006" key="3">
    <source>
        <dbReference type="Google" id="ProtNLM"/>
    </source>
</evidence>
<protein>
    <recommendedName>
        <fullName evidence="3">Phage protein</fullName>
    </recommendedName>
</protein>
<evidence type="ECO:0000313" key="1">
    <source>
        <dbReference type="EMBL" id="MFD0914341.1"/>
    </source>
</evidence>